<feature type="compositionally biased region" description="Acidic residues" evidence="17">
    <location>
        <begin position="267"/>
        <end position="278"/>
    </location>
</feature>
<evidence type="ECO:0000256" key="9">
    <source>
        <dbReference type="ARBA" id="ARBA00022805"/>
    </source>
</evidence>
<proteinExistence type="inferred from homology"/>
<feature type="region of interest" description="Disordered" evidence="17">
    <location>
        <begin position="223"/>
        <end position="278"/>
    </location>
</feature>
<feature type="region of interest" description="Disordered" evidence="17">
    <location>
        <begin position="321"/>
        <end position="360"/>
    </location>
</feature>
<evidence type="ECO:0000313" key="20">
    <source>
        <dbReference type="Proteomes" id="UP001210211"/>
    </source>
</evidence>
<keyword evidence="8" id="KW-0378">Hydrolase</keyword>
<protein>
    <recommendedName>
        <fullName evidence="18">AIG1-type G domain-containing protein</fullName>
    </recommendedName>
</protein>
<evidence type="ECO:0000256" key="12">
    <source>
        <dbReference type="ARBA" id="ARBA00022989"/>
    </source>
</evidence>
<comment type="similarity">
    <text evidence="16">Belongs to the TRAFAC class TrmE-Era-EngA-EngB-Septin-like GTPase superfamily. AIG1/Toc34/Toc159-like paraseptin GTPase family. TOC159 subfamily.</text>
</comment>
<dbReference type="InterPro" id="IPR005690">
    <property type="entry name" value="Toc86_159"/>
</dbReference>
<evidence type="ECO:0000256" key="2">
    <source>
        <dbReference type="ARBA" id="ARBA00022448"/>
    </source>
</evidence>
<evidence type="ECO:0000256" key="15">
    <source>
        <dbReference type="ARBA" id="ARBA00023766"/>
    </source>
</evidence>
<dbReference type="EMBL" id="JAMRDG010000001">
    <property type="protein sequence ID" value="KAJ3702075.1"/>
    <property type="molecule type" value="Genomic_DNA"/>
</dbReference>
<dbReference type="InterPro" id="IPR027417">
    <property type="entry name" value="P-loop_NTPase"/>
</dbReference>
<evidence type="ECO:0000256" key="14">
    <source>
        <dbReference type="ARBA" id="ARBA00023136"/>
    </source>
</evidence>
<evidence type="ECO:0000259" key="18">
    <source>
        <dbReference type="PROSITE" id="PS51720"/>
    </source>
</evidence>
<keyword evidence="9" id="KW-1002">Plastid outer membrane</keyword>
<keyword evidence="12" id="KW-1133">Transmembrane helix</keyword>
<keyword evidence="5" id="KW-0812">Transmembrane</keyword>
<evidence type="ECO:0000256" key="6">
    <source>
        <dbReference type="ARBA" id="ARBA00022723"/>
    </source>
</evidence>
<keyword evidence="11" id="KW-0653">Protein transport</keyword>
<dbReference type="PANTHER" id="PTHR10903">
    <property type="entry name" value="GTPASE, IMAP FAMILY MEMBER-RELATED"/>
    <property type="match status" value="1"/>
</dbReference>
<evidence type="ECO:0000256" key="5">
    <source>
        <dbReference type="ARBA" id="ARBA00022692"/>
    </source>
</evidence>
<feature type="compositionally biased region" description="Basic and acidic residues" evidence="17">
    <location>
        <begin position="254"/>
        <end position="266"/>
    </location>
</feature>
<feature type="compositionally biased region" description="Basic and acidic residues" evidence="17">
    <location>
        <begin position="107"/>
        <end position="126"/>
    </location>
</feature>
<evidence type="ECO:0000256" key="10">
    <source>
        <dbReference type="ARBA" id="ARBA00022842"/>
    </source>
</evidence>
<dbReference type="PROSITE" id="PS51720">
    <property type="entry name" value="G_AIG1"/>
    <property type="match status" value="1"/>
</dbReference>
<name>A0AAD5ZQG6_9POAL</name>
<evidence type="ECO:0000256" key="4">
    <source>
        <dbReference type="ARBA" id="ARBA00022640"/>
    </source>
</evidence>
<keyword evidence="7" id="KW-0547">Nucleotide-binding</keyword>
<feature type="compositionally biased region" description="Acidic residues" evidence="17">
    <location>
        <begin position="793"/>
        <end position="814"/>
    </location>
</feature>
<dbReference type="GO" id="GO:0009707">
    <property type="term" value="C:chloroplast outer membrane"/>
    <property type="evidence" value="ECO:0007669"/>
    <property type="project" value="UniProtKB-SubCell"/>
</dbReference>
<accession>A0AAD5ZQG6</accession>
<feature type="region of interest" description="Disordered" evidence="17">
    <location>
        <begin position="107"/>
        <end position="183"/>
    </location>
</feature>
<dbReference type="PANTHER" id="PTHR10903:SF120">
    <property type="entry name" value="TRANSLOCASE OF CHLOROPLAST 159, CHLOROPLASTIC"/>
    <property type="match status" value="1"/>
</dbReference>
<dbReference type="FunFam" id="3.40.50.300:FF:000413">
    <property type="entry name" value="Translocase of chloroplast 120, chloroplastic"/>
    <property type="match status" value="1"/>
</dbReference>
<comment type="cofactor">
    <cofactor evidence="1">
        <name>Mg(2+)</name>
        <dbReference type="ChEBI" id="CHEBI:18420"/>
    </cofactor>
</comment>
<dbReference type="Pfam" id="PF11886">
    <property type="entry name" value="TOC159_MAD"/>
    <property type="match status" value="1"/>
</dbReference>
<feature type="compositionally biased region" description="Basic and acidic residues" evidence="17">
    <location>
        <begin position="154"/>
        <end position="171"/>
    </location>
</feature>
<dbReference type="GO" id="GO:0005525">
    <property type="term" value="F:GTP binding"/>
    <property type="evidence" value="ECO:0007669"/>
    <property type="project" value="UniProtKB-KW"/>
</dbReference>
<evidence type="ECO:0000256" key="8">
    <source>
        <dbReference type="ARBA" id="ARBA00022801"/>
    </source>
</evidence>
<dbReference type="GO" id="GO:0046872">
    <property type="term" value="F:metal ion binding"/>
    <property type="evidence" value="ECO:0007669"/>
    <property type="project" value="UniProtKB-KW"/>
</dbReference>
<keyword evidence="2" id="KW-0813">Transport</keyword>
<keyword evidence="14" id="KW-0472">Membrane</keyword>
<feature type="compositionally biased region" description="Basic and acidic residues" evidence="17">
    <location>
        <begin position="232"/>
        <end position="242"/>
    </location>
</feature>
<feature type="region of interest" description="Disordered" evidence="17">
    <location>
        <begin position="399"/>
        <end position="426"/>
    </location>
</feature>
<sequence>MSSNQTLVAPNEDEMKETSAVDSDPIPTKQNLNSIETDSGVVIPEGEEKGGTLDTQLGENDTRDVQAEAIDEKIEASGNMVDENEKKIEEEVGNEKFDEQLVSDVVSDIKEGENEKAEENKEEGEKSAATVEVGGEETKQSTSVDGGEFDPEISEEKSREEVTVAETKEDGQTEGENTYINEPIVVTEEVKPKVLISAPVETVPVSLTDTAVSDTFVANGAEVSEELDANDDIPKGDSENLTREAPGFVNSTKVEAESEKIPMRGDESEEPEVEVEDNYGEVLTGDELEEDELEGLGSKPARVAILDSTEDAKEIMKEIEEAGAGIDGQLVPDSDEEMEEGIEFEDDDDDREDEEDREGFDSALAALLKAASGSDGNFVISSQDDGTGSGAGSRIFKIDRPAGLGPSAPGLRPRPTGPTPARPSSQLAAIPAETGTVEEMSEEERALHEKIENIRVKFLRLVHRSGHSPEDTVARQVLHRLSLAEGFRRGRMTGAGIGTSTSIEAAWKKALQLEDSTGAGTEDLNFSVNILVLGKTGVGKSATVNSIFNSEVTGTNPFAPTTVSVREFTGMVDGIKFHVIDTPGLKTSVMDQNKNRKVLAAVKSITKKRSPDIVLYVDRIDTQTRDLNDLPLLRTITSVLGSSIWFNAIVALTHAGLAPPDGPNGSPMTYESFVAQRSHVVQLAVRQGAGDMRLMNPVALVENHQSCRRNRDGHKILPNGQSWRQQLLLLCYSSKILSEANELLKLQDNSSSAASKLFGFRFRPPPLPFLLSSLLQTRAHPKLANEQSGDINGDSDVELDDFSDHEDDEEDEYDQLPPFKPLRKSQIAKLSKDQRKAYFEEYEYRVKLLQKKQWREEVRRMKEMKRRKDNETASAAGFEPGEDFDQDNAPASVQVPLPDMVLPPSFDGDAPTYRYRFLEPTGGFLARPVLDTHGWDHDCGYDGVSLEESLALAGLFPANISAQITKDKKEFSIHLESAISAKHGDNGSSLAGFDIQTIGRQLGYILRGETKFKNLKRNKTTGGVTVTFLGDIVAAGAKLEDQLSLGKRLTLVASTGGVRAQGDTAYGANLEARLRDKDYPIGQSLTTLGLSLMKWRGDLALGANLQSQIPVGTGSKVALRVGLNNKLSGQVSVRTSTSDHFQIALLGLVPVIASIVRNLRGGGGESFAY</sequence>
<comment type="subcellular location">
    <subcellularLocation>
        <location evidence="15">Plastid</location>
        <location evidence="15">Chloroplast outer membrane</location>
        <topology evidence="15">Single-pass membrane protein</topology>
    </subcellularLocation>
</comment>
<dbReference type="Gene3D" id="3.40.50.300">
    <property type="entry name" value="P-loop containing nucleotide triphosphate hydrolases"/>
    <property type="match status" value="1"/>
</dbReference>
<keyword evidence="13" id="KW-0342">GTP-binding</keyword>
<dbReference type="InterPro" id="IPR045058">
    <property type="entry name" value="GIMA/IAN/Toc"/>
</dbReference>
<dbReference type="GO" id="GO:0003924">
    <property type="term" value="F:GTPase activity"/>
    <property type="evidence" value="ECO:0007669"/>
    <property type="project" value="InterPro"/>
</dbReference>
<keyword evidence="20" id="KW-1185">Reference proteome</keyword>
<evidence type="ECO:0000256" key="11">
    <source>
        <dbReference type="ARBA" id="ARBA00022927"/>
    </source>
</evidence>
<feature type="region of interest" description="Disordered" evidence="17">
    <location>
        <begin position="1"/>
        <end position="63"/>
    </location>
</feature>
<evidence type="ECO:0000256" key="1">
    <source>
        <dbReference type="ARBA" id="ARBA00001946"/>
    </source>
</evidence>
<keyword evidence="6" id="KW-0479">Metal-binding</keyword>
<feature type="region of interest" description="Disordered" evidence="17">
    <location>
        <begin position="865"/>
        <end position="892"/>
    </location>
</feature>
<dbReference type="InterPro" id="IPR024283">
    <property type="entry name" value="TOC159_MAD"/>
</dbReference>
<dbReference type="SUPFAM" id="SSF52540">
    <property type="entry name" value="P-loop containing nucleoside triphosphate hydrolases"/>
    <property type="match status" value="1"/>
</dbReference>
<dbReference type="GO" id="GO:0045036">
    <property type="term" value="P:protein targeting to chloroplast"/>
    <property type="evidence" value="ECO:0007669"/>
    <property type="project" value="InterPro"/>
</dbReference>
<evidence type="ECO:0000256" key="7">
    <source>
        <dbReference type="ARBA" id="ARBA00022741"/>
    </source>
</evidence>
<reference evidence="19 20" key="1">
    <citation type="journal article" date="2022" name="Cell">
        <title>Repeat-based holocentromeres influence genome architecture and karyotype evolution.</title>
        <authorList>
            <person name="Hofstatter P.G."/>
            <person name="Thangavel G."/>
            <person name="Lux T."/>
            <person name="Neumann P."/>
            <person name="Vondrak T."/>
            <person name="Novak P."/>
            <person name="Zhang M."/>
            <person name="Costa L."/>
            <person name="Castellani M."/>
            <person name="Scott A."/>
            <person name="Toegelov H."/>
            <person name="Fuchs J."/>
            <person name="Mata-Sucre Y."/>
            <person name="Dias Y."/>
            <person name="Vanzela A.L.L."/>
            <person name="Huettel B."/>
            <person name="Almeida C.C.S."/>
            <person name="Simkova H."/>
            <person name="Souza G."/>
            <person name="Pedrosa-Harand A."/>
            <person name="Macas J."/>
            <person name="Mayer K.F.X."/>
            <person name="Houben A."/>
            <person name="Marques A."/>
        </authorList>
    </citation>
    <scope>NUCLEOTIDE SEQUENCE [LARGE SCALE GENOMIC DNA]</scope>
    <source>
        <strain evidence="19">RhyTen1mFocal</strain>
    </source>
</reference>
<evidence type="ECO:0000256" key="13">
    <source>
        <dbReference type="ARBA" id="ARBA00023134"/>
    </source>
</evidence>
<dbReference type="GO" id="GO:0015031">
    <property type="term" value="P:protein transport"/>
    <property type="evidence" value="ECO:0007669"/>
    <property type="project" value="UniProtKB-KW"/>
</dbReference>
<gene>
    <name evidence="19" type="ORF">LUZ61_005780</name>
</gene>
<comment type="caution">
    <text evidence="19">The sequence shown here is derived from an EMBL/GenBank/DDBJ whole genome shotgun (WGS) entry which is preliminary data.</text>
</comment>
<feature type="domain" description="AIG1-type G" evidence="18">
    <location>
        <begin position="525"/>
        <end position="755"/>
    </location>
</feature>
<dbReference type="AlphaFoldDB" id="A0AAD5ZQG6"/>
<evidence type="ECO:0000256" key="3">
    <source>
        <dbReference type="ARBA" id="ARBA00022528"/>
    </source>
</evidence>
<organism evidence="19 20">
    <name type="scientific">Rhynchospora tenuis</name>
    <dbReference type="NCBI Taxonomy" id="198213"/>
    <lineage>
        <taxon>Eukaryota</taxon>
        <taxon>Viridiplantae</taxon>
        <taxon>Streptophyta</taxon>
        <taxon>Embryophyta</taxon>
        <taxon>Tracheophyta</taxon>
        <taxon>Spermatophyta</taxon>
        <taxon>Magnoliopsida</taxon>
        <taxon>Liliopsida</taxon>
        <taxon>Poales</taxon>
        <taxon>Cyperaceae</taxon>
        <taxon>Cyperoideae</taxon>
        <taxon>Rhynchosporeae</taxon>
        <taxon>Rhynchospora</taxon>
    </lineage>
</organism>
<feature type="region of interest" description="Disordered" evidence="17">
    <location>
        <begin position="782"/>
        <end position="818"/>
    </location>
</feature>
<evidence type="ECO:0000256" key="17">
    <source>
        <dbReference type="SAM" id="MobiDB-lite"/>
    </source>
</evidence>
<keyword evidence="4" id="KW-0934">Plastid</keyword>
<dbReference type="CDD" id="cd01853">
    <property type="entry name" value="Toc34_like"/>
    <property type="match status" value="1"/>
</dbReference>
<dbReference type="Proteomes" id="UP001210211">
    <property type="component" value="Unassembled WGS sequence"/>
</dbReference>
<evidence type="ECO:0000313" key="19">
    <source>
        <dbReference type="EMBL" id="KAJ3702075.1"/>
    </source>
</evidence>
<feature type="compositionally biased region" description="Acidic residues" evidence="17">
    <location>
        <begin position="333"/>
        <end position="358"/>
    </location>
</feature>
<feature type="compositionally biased region" description="Polar residues" evidence="17">
    <location>
        <begin position="28"/>
        <end position="37"/>
    </location>
</feature>
<dbReference type="NCBIfam" id="TIGR00993">
    <property type="entry name" value="3a0901s04IAP86"/>
    <property type="match status" value="1"/>
</dbReference>
<evidence type="ECO:0000256" key="16">
    <source>
        <dbReference type="ARBA" id="ARBA00023775"/>
    </source>
</evidence>
<keyword evidence="10" id="KW-0460">Magnesium</keyword>
<dbReference type="Pfam" id="PF04548">
    <property type="entry name" value="AIG1"/>
    <property type="match status" value="1"/>
</dbReference>
<keyword evidence="3" id="KW-0150">Chloroplast</keyword>
<dbReference type="InterPro" id="IPR006703">
    <property type="entry name" value="G_AIG1"/>
</dbReference>